<feature type="region of interest" description="Disordered" evidence="1">
    <location>
        <begin position="224"/>
        <end position="249"/>
    </location>
</feature>
<accession>A0A162FXT6</accession>
<comment type="caution">
    <text evidence="2">The sequence shown here is derived from an EMBL/GenBank/DDBJ whole genome shotgun (WGS) entry which is preliminary data.</text>
</comment>
<protein>
    <submittedName>
        <fullName evidence="2">Uncharacterized protein</fullName>
    </submittedName>
</protein>
<gene>
    <name evidence="2" type="ORF">ACH61_01776</name>
</gene>
<feature type="region of interest" description="Disordered" evidence="1">
    <location>
        <begin position="512"/>
        <end position="532"/>
    </location>
</feature>
<evidence type="ECO:0000313" key="2">
    <source>
        <dbReference type="EMBL" id="KZX21120.1"/>
    </source>
</evidence>
<feature type="compositionally biased region" description="Gly residues" evidence="1">
    <location>
        <begin position="25"/>
        <end position="39"/>
    </location>
</feature>
<feature type="region of interest" description="Disordered" evidence="1">
    <location>
        <begin position="69"/>
        <end position="99"/>
    </location>
</feature>
<sequence length="544" mass="54787">MLRRHGRAPGGVVGAGDHDRRRPGGNAGQTGGHGGGGARPAGESGHALRRGAGADGHVDRQIVRVADHRGQHDPAGDAAGAGSDDRLQRHGRGGSAERDAEALAVVVQHAPLADPGAVRRRTVRQVERLAAVRGAQLDGAVVARAEAPRASRDAARALGDGRTVGGRASGDREARGGGRDRVHLDSAVGSTGDGDALARRTEPLLLLEHGTVGGRAVRQIEGLAGDERGDRHSARGAQRPLLSGGGGGRGLADGAAGRLQHRAAGAVGERRIAAGSRGHPPLLAAGGQPRGLLEADIGARAVDGPEGLAAAGVHQAETVLAGGVEHPVRPGRRARTLDDACTVAALGGGDGGAETGAAADELPRRSLDASRDRRVLPAGHGDLRGGAQRSAEIGLAAGCPVHEVRAGRALAAAAVVRSGVRVVQVPGLGAVGRIEEVVVTGAELAVRLREDRSVALGPGGGHDRVTGAVVLEGAELVVLGAAEARRVDDPGAAVLLQRDRALVDGRADGLPRLGGRREHVHRPGGGPRVGHPGDVVVLQPVRPG</sequence>
<feature type="region of interest" description="Disordered" evidence="1">
    <location>
        <begin position="1"/>
        <end position="57"/>
    </location>
</feature>
<evidence type="ECO:0000313" key="3">
    <source>
        <dbReference type="Proteomes" id="UP000076717"/>
    </source>
</evidence>
<organism evidence="2 3">
    <name type="scientific">Rathayibacter tanaceti</name>
    <dbReference type="NCBI Taxonomy" id="1671680"/>
    <lineage>
        <taxon>Bacteria</taxon>
        <taxon>Bacillati</taxon>
        <taxon>Actinomycetota</taxon>
        <taxon>Actinomycetes</taxon>
        <taxon>Micrococcales</taxon>
        <taxon>Microbacteriaceae</taxon>
        <taxon>Rathayibacter</taxon>
    </lineage>
</organism>
<reference evidence="2 3" key="1">
    <citation type="submission" date="2015-08" db="EMBL/GenBank/DDBJ databases">
        <title>Draft Genome Sequence of Rathayibacter sp. Strain VKM Ac-2596 Isolated from Leaf Gall Induced by Plant-Parasitic Nematodes.</title>
        <authorList>
            <person name="Vasilenko O.V."/>
            <person name="Starodumova I.P."/>
            <person name="Tarlachkov S.V."/>
            <person name="Dorofeeva L.V."/>
            <person name="Evtushenko L.I."/>
        </authorList>
    </citation>
    <scope>NUCLEOTIDE SEQUENCE [LARGE SCALE GENOMIC DNA]</scope>
    <source>
        <strain evidence="2 3">VKM Ac-2596</strain>
    </source>
</reference>
<dbReference type="Proteomes" id="UP000076717">
    <property type="component" value="Unassembled WGS sequence"/>
</dbReference>
<dbReference type="EMBL" id="LIIN01000054">
    <property type="protein sequence ID" value="KZX21120.1"/>
    <property type="molecule type" value="Genomic_DNA"/>
</dbReference>
<feature type="compositionally biased region" description="Basic and acidic residues" evidence="1">
    <location>
        <begin position="169"/>
        <end position="184"/>
    </location>
</feature>
<proteinExistence type="predicted"/>
<dbReference type="AlphaFoldDB" id="A0A162FXT6"/>
<name>A0A162FXT6_9MICO</name>
<feature type="region of interest" description="Disordered" evidence="1">
    <location>
        <begin position="157"/>
        <end position="195"/>
    </location>
</feature>
<keyword evidence="3" id="KW-1185">Reference proteome</keyword>
<evidence type="ECO:0000256" key="1">
    <source>
        <dbReference type="SAM" id="MobiDB-lite"/>
    </source>
</evidence>